<accession>A0A7G7HHJ9</accession>
<dbReference type="InterPro" id="IPR005467">
    <property type="entry name" value="His_kinase_dom"/>
</dbReference>
<evidence type="ECO:0000256" key="8">
    <source>
        <dbReference type="ARBA" id="ARBA00022741"/>
    </source>
</evidence>
<dbReference type="SUPFAM" id="SSF55785">
    <property type="entry name" value="PYP-like sensor domain (PAS domain)"/>
    <property type="match status" value="1"/>
</dbReference>
<evidence type="ECO:0000256" key="4">
    <source>
        <dbReference type="ARBA" id="ARBA00012438"/>
    </source>
</evidence>
<evidence type="ECO:0000256" key="7">
    <source>
        <dbReference type="ARBA" id="ARBA00022679"/>
    </source>
</evidence>
<dbReference type="Pfam" id="PF02518">
    <property type="entry name" value="HATPase_c"/>
    <property type="match status" value="1"/>
</dbReference>
<dbReference type="EC" id="2.7.13.3" evidence="4"/>
<dbReference type="GO" id="GO:0016036">
    <property type="term" value="P:cellular response to phosphate starvation"/>
    <property type="evidence" value="ECO:0007669"/>
    <property type="project" value="TreeGrafter"/>
</dbReference>
<dbReference type="Gene3D" id="1.10.287.130">
    <property type="match status" value="1"/>
</dbReference>
<protein>
    <recommendedName>
        <fullName evidence="4">histidine kinase</fullName>
        <ecNumber evidence="4">2.7.13.3</ecNumber>
    </recommendedName>
</protein>
<evidence type="ECO:0000256" key="9">
    <source>
        <dbReference type="ARBA" id="ARBA00022777"/>
    </source>
</evidence>
<feature type="domain" description="Histidine kinase" evidence="14">
    <location>
        <begin position="338"/>
        <end position="551"/>
    </location>
</feature>
<evidence type="ECO:0000256" key="10">
    <source>
        <dbReference type="ARBA" id="ARBA00022840"/>
    </source>
</evidence>
<dbReference type="InterPro" id="IPR036097">
    <property type="entry name" value="HisK_dim/P_sf"/>
</dbReference>
<dbReference type="GO" id="GO:0000155">
    <property type="term" value="F:phosphorelay sensor kinase activity"/>
    <property type="evidence" value="ECO:0007669"/>
    <property type="project" value="InterPro"/>
</dbReference>
<gene>
    <name evidence="15" type="ORF">C4618_07180</name>
</gene>
<comment type="catalytic activity">
    <reaction evidence="1">
        <text>ATP + protein L-histidine = ADP + protein N-phospho-L-histidine.</text>
        <dbReference type="EC" id="2.7.13.3"/>
    </reaction>
</comment>
<dbReference type="GO" id="GO:0005524">
    <property type="term" value="F:ATP binding"/>
    <property type="evidence" value="ECO:0007669"/>
    <property type="project" value="UniProtKB-KW"/>
</dbReference>
<evidence type="ECO:0000256" key="5">
    <source>
        <dbReference type="ARBA" id="ARBA00022475"/>
    </source>
</evidence>
<keyword evidence="13" id="KW-1133">Transmembrane helix</keyword>
<evidence type="ECO:0000256" key="3">
    <source>
        <dbReference type="ARBA" id="ARBA00004314"/>
    </source>
</evidence>
<organism evidence="15 16">
    <name type="scientific">Streptococcus agalactiae</name>
    <dbReference type="NCBI Taxonomy" id="1311"/>
    <lineage>
        <taxon>Bacteria</taxon>
        <taxon>Bacillati</taxon>
        <taxon>Bacillota</taxon>
        <taxon>Bacilli</taxon>
        <taxon>Lactobacillales</taxon>
        <taxon>Streptococcaceae</taxon>
        <taxon>Streptococcus</taxon>
    </lineage>
</organism>
<dbReference type="PANTHER" id="PTHR45453">
    <property type="entry name" value="PHOSPHATE REGULON SENSOR PROTEIN PHOR"/>
    <property type="match status" value="1"/>
</dbReference>
<dbReference type="InterPro" id="IPR003661">
    <property type="entry name" value="HisK_dim/P_dom"/>
</dbReference>
<evidence type="ECO:0000256" key="13">
    <source>
        <dbReference type="SAM" id="Phobius"/>
    </source>
</evidence>
<dbReference type="Gene3D" id="3.30.450.20">
    <property type="entry name" value="PAS domain"/>
    <property type="match status" value="1"/>
</dbReference>
<dbReference type="FunFam" id="3.30.565.10:FF:000023">
    <property type="entry name" value="PAS domain-containing sensor histidine kinase"/>
    <property type="match status" value="1"/>
</dbReference>
<evidence type="ECO:0000313" key="16">
    <source>
        <dbReference type="Proteomes" id="UP000256718"/>
    </source>
</evidence>
<keyword evidence="11" id="KW-0902">Two-component regulatory system</keyword>
<evidence type="ECO:0000256" key="2">
    <source>
        <dbReference type="ARBA" id="ARBA00004236"/>
    </source>
</evidence>
<dbReference type="SMART" id="SM00387">
    <property type="entry name" value="HATPase_c"/>
    <property type="match status" value="1"/>
</dbReference>
<evidence type="ECO:0000313" key="15">
    <source>
        <dbReference type="EMBL" id="RDY80779.1"/>
    </source>
</evidence>
<feature type="transmembrane region" description="Helical" evidence="13">
    <location>
        <begin position="12"/>
        <end position="32"/>
    </location>
</feature>
<proteinExistence type="predicted"/>
<dbReference type="GO" id="GO:0004721">
    <property type="term" value="F:phosphoprotein phosphatase activity"/>
    <property type="evidence" value="ECO:0007669"/>
    <property type="project" value="TreeGrafter"/>
</dbReference>
<dbReference type="PRINTS" id="PR00344">
    <property type="entry name" value="BCTRLSENSOR"/>
</dbReference>
<evidence type="ECO:0000256" key="12">
    <source>
        <dbReference type="ARBA" id="ARBA00023136"/>
    </source>
</evidence>
<dbReference type="InterPro" id="IPR035965">
    <property type="entry name" value="PAS-like_dom_sf"/>
</dbReference>
<dbReference type="Pfam" id="PF13596">
    <property type="entry name" value="PAS_10"/>
    <property type="match status" value="1"/>
</dbReference>
<sequence>MTKKIFRTTLSASLGIVLVTILMIMGFLYNYFNRIQREQLRTQTALASQGISFEGKDYFENLKTSNVRITWVDNKGQVLYDTQSDAKHMKNHANRQEIKEAIKSGYGESTRWSATLTEKSIYAAQRLNNGTIVRLSVAQQTIFYLLLGMMSPLAIIILLAIILSVLIARYIAKKVSEPLNNIDLDHPLSNDSYEEITPLLRRLDSHQSKIQHQKLLLQKRQKEIDTIISKIKEGMILLDDQARIVSINAEALKLFQINDDWHGRFMMEVSRDLTLKDLIDQGLKGKKKEANIDIENNHYRVLVRPTTDNNRVTGLVVLLFDVTDQLQMEQLQREFTANVSHELKTPLHVISGYSELLANQMVPNEEVPQFAAKIHKESERLVKLVEDIINLSHLDEQEKLPQETVNLYDLTQKVLEGLQAKADKKHIQINFNGEEAILRGNPVLLNSLVYNLCDNALTYNHEKGQVNVTLKNSPDTITLEVSDTGLGIAEKDKKRIFERFYRVDKSRSKIVGGTGLGLSIVKSALDFHNGSIKVDSHLGQGTTMTVLLHKQ</sequence>
<dbReference type="SUPFAM" id="SSF55874">
    <property type="entry name" value="ATPase domain of HSP90 chaperone/DNA topoisomerase II/histidine kinase"/>
    <property type="match status" value="1"/>
</dbReference>
<dbReference type="GO" id="GO:0005886">
    <property type="term" value="C:plasma membrane"/>
    <property type="evidence" value="ECO:0007669"/>
    <property type="project" value="UniProtKB-SubCell"/>
</dbReference>
<feature type="transmembrane region" description="Helical" evidence="13">
    <location>
        <begin position="142"/>
        <end position="172"/>
    </location>
</feature>
<keyword evidence="7" id="KW-0808">Transferase</keyword>
<dbReference type="GO" id="GO:0045121">
    <property type="term" value="C:membrane raft"/>
    <property type="evidence" value="ECO:0007669"/>
    <property type="project" value="UniProtKB-SubCell"/>
</dbReference>
<keyword evidence="5" id="KW-1003">Cell membrane</keyword>
<keyword evidence="13" id="KW-0812">Transmembrane</keyword>
<keyword evidence="9 15" id="KW-0418">Kinase</keyword>
<dbReference type="EMBL" id="QHGZ01000158">
    <property type="protein sequence ID" value="RDY80779.1"/>
    <property type="molecule type" value="Genomic_DNA"/>
</dbReference>
<comment type="subcellular location">
    <subcellularLocation>
        <location evidence="2">Cell membrane</location>
    </subcellularLocation>
    <subcellularLocation>
        <location evidence="3">Membrane raft</location>
        <topology evidence="3">Multi-pass membrane protein</topology>
    </subcellularLocation>
</comment>
<dbReference type="Proteomes" id="UP000256718">
    <property type="component" value="Unassembled WGS sequence"/>
</dbReference>
<dbReference type="Pfam" id="PF00512">
    <property type="entry name" value="HisKA"/>
    <property type="match status" value="1"/>
</dbReference>
<dbReference type="CDD" id="cd00082">
    <property type="entry name" value="HisKA"/>
    <property type="match status" value="1"/>
</dbReference>
<dbReference type="SUPFAM" id="SSF47384">
    <property type="entry name" value="Homodimeric domain of signal transducing histidine kinase"/>
    <property type="match status" value="1"/>
</dbReference>
<keyword evidence="12 13" id="KW-0472">Membrane</keyword>
<dbReference type="FunFam" id="1.10.287.130:FF:000001">
    <property type="entry name" value="Two-component sensor histidine kinase"/>
    <property type="match status" value="1"/>
</dbReference>
<dbReference type="Gene3D" id="3.30.565.10">
    <property type="entry name" value="Histidine kinase-like ATPase, C-terminal domain"/>
    <property type="match status" value="1"/>
</dbReference>
<evidence type="ECO:0000256" key="11">
    <source>
        <dbReference type="ARBA" id="ARBA00023012"/>
    </source>
</evidence>
<evidence type="ECO:0000259" key="14">
    <source>
        <dbReference type="PROSITE" id="PS50109"/>
    </source>
</evidence>
<dbReference type="InterPro" id="IPR036890">
    <property type="entry name" value="HATPase_C_sf"/>
</dbReference>
<dbReference type="AlphaFoldDB" id="A0A7G7HHJ9"/>
<dbReference type="InterPro" id="IPR004358">
    <property type="entry name" value="Sig_transdc_His_kin-like_C"/>
</dbReference>
<keyword evidence="6" id="KW-0597">Phosphoprotein</keyword>
<dbReference type="SMART" id="SM00388">
    <property type="entry name" value="HisKA"/>
    <property type="match status" value="1"/>
</dbReference>
<reference evidence="15 16" key="1">
    <citation type="journal article" date="2018" name="Emerg. Microbes Infect.">
        <title>Phenotypic and molecular analysis of nontypeable Group B streptococci: identification of cps2a and hybrid cps2a/cps5 Group B streptococcal capsule gene clusters.</title>
        <authorList>
            <person name="Alhhazmi A."/>
            <person name="Tyrrell G.J."/>
        </authorList>
    </citation>
    <scope>NUCLEOTIDE SEQUENCE [LARGE SCALE GENOMIC DNA]</scope>
    <source>
        <strain evidence="15 16">PLGBS17</strain>
    </source>
</reference>
<dbReference type="PROSITE" id="PS50109">
    <property type="entry name" value="HIS_KIN"/>
    <property type="match status" value="1"/>
</dbReference>
<comment type="caution">
    <text evidence="15">The sequence shown here is derived from an EMBL/GenBank/DDBJ whole genome shotgun (WGS) entry which is preliminary data.</text>
</comment>
<dbReference type="PANTHER" id="PTHR45453:SF1">
    <property type="entry name" value="PHOSPHATE REGULON SENSOR PROTEIN PHOR"/>
    <property type="match status" value="1"/>
</dbReference>
<keyword evidence="8" id="KW-0547">Nucleotide-binding</keyword>
<evidence type="ECO:0000256" key="6">
    <source>
        <dbReference type="ARBA" id="ARBA00022553"/>
    </source>
</evidence>
<evidence type="ECO:0000256" key="1">
    <source>
        <dbReference type="ARBA" id="ARBA00000085"/>
    </source>
</evidence>
<keyword evidence="10" id="KW-0067">ATP-binding</keyword>
<dbReference type="InterPro" id="IPR003594">
    <property type="entry name" value="HATPase_dom"/>
</dbReference>
<dbReference type="RefSeq" id="WP_000162295.1">
    <property type="nucleotide sequence ID" value="NZ_CAXOLC010000005.1"/>
</dbReference>
<dbReference type="InterPro" id="IPR050351">
    <property type="entry name" value="BphY/WalK/GraS-like"/>
</dbReference>
<name>A0A7G7HHJ9_STRAG</name>
<dbReference type="CDD" id="cd00075">
    <property type="entry name" value="HATPase"/>
    <property type="match status" value="1"/>
</dbReference>